<dbReference type="Proteomes" id="UP000824160">
    <property type="component" value="Unassembled WGS sequence"/>
</dbReference>
<organism evidence="2 3">
    <name type="scientific">Candidatus Faecivivens stercoripullorum</name>
    <dbReference type="NCBI Taxonomy" id="2840805"/>
    <lineage>
        <taxon>Bacteria</taxon>
        <taxon>Bacillati</taxon>
        <taxon>Bacillota</taxon>
        <taxon>Clostridia</taxon>
        <taxon>Eubacteriales</taxon>
        <taxon>Oscillospiraceae</taxon>
        <taxon>Oscillospiraceae incertae sedis</taxon>
        <taxon>Candidatus Faecivivens</taxon>
    </lineage>
</organism>
<evidence type="ECO:0000259" key="1">
    <source>
        <dbReference type="Pfam" id="PF13311"/>
    </source>
</evidence>
<dbReference type="Pfam" id="PF13311">
    <property type="entry name" value="DUF4080"/>
    <property type="match status" value="1"/>
</dbReference>
<feature type="domain" description="DUF4080" evidence="1">
    <location>
        <begin position="1"/>
        <end position="152"/>
    </location>
</feature>
<comment type="caution">
    <text evidence="2">The sequence shown here is derived from an EMBL/GenBank/DDBJ whole genome shotgun (WGS) entry which is preliminary data.</text>
</comment>
<accession>A0A9D1H7E3</accession>
<name>A0A9D1H7E3_9FIRM</name>
<evidence type="ECO:0000313" key="2">
    <source>
        <dbReference type="EMBL" id="HIT95040.1"/>
    </source>
</evidence>
<dbReference type="AlphaFoldDB" id="A0A9D1H7E3"/>
<gene>
    <name evidence="2" type="ORF">IAC43_07625</name>
</gene>
<reference evidence="2" key="2">
    <citation type="journal article" date="2021" name="PeerJ">
        <title>Extensive microbial diversity within the chicken gut microbiome revealed by metagenomics and culture.</title>
        <authorList>
            <person name="Gilroy R."/>
            <person name="Ravi A."/>
            <person name="Getino M."/>
            <person name="Pursley I."/>
            <person name="Horton D.L."/>
            <person name="Alikhan N.F."/>
            <person name="Baker D."/>
            <person name="Gharbi K."/>
            <person name="Hall N."/>
            <person name="Watson M."/>
            <person name="Adriaenssens E.M."/>
            <person name="Foster-Nyarko E."/>
            <person name="Jarju S."/>
            <person name="Secka A."/>
            <person name="Antonio M."/>
            <person name="Oren A."/>
            <person name="Chaudhuri R.R."/>
            <person name="La Ragione R."/>
            <person name="Hildebrand F."/>
            <person name="Pallen M.J."/>
        </authorList>
    </citation>
    <scope>NUCLEOTIDE SEQUENCE</scope>
    <source>
        <strain evidence="2">ChiBcec7-5410</strain>
    </source>
</reference>
<proteinExistence type="predicted"/>
<evidence type="ECO:0000313" key="3">
    <source>
        <dbReference type="Proteomes" id="UP000824160"/>
    </source>
</evidence>
<sequence length="188" mass="22025">QLKLLEEMVETFYNSPKALRTIQFITIVVPSPFEFFQALGNYWEDKGYRAVKHNRAEYSLLFYEFCTTQEILHPYLDVIADLLRFDLYLGENARRMPEALQWDAPDTKEARSRFYHDKTQMEQLLPHLTGYNPAQLARMCHIELFRYDVCSLGQGNHVPAPGLTAVLFDYTKRNPLTNEADYQAIHLL</sequence>
<feature type="non-terminal residue" evidence="2">
    <location>
        <position position="1"/>
    </location>
</feature>
<dbReference type="InterPro" id="IPR025288">
    <property type="entry name" value="DUF4080"/>
</dbReference>
<dbReference type="EMBL" id="DVLW01000209">
    <property type="protein sequence ID" value="HIT95040.1"/>
    <property type="molecule type" value="Genomic_DNA"/>
</dbReference>
<reference evidence="2" key="1">
    <citation type="submission" date="2020-10" db="EMBL/GenBank/DDBJ databases">
        <authorList>
            <person name="Gilroy R."/>
        </authorList>
    </citation>
    <scope>NUCLEOTIDE SEQUENCE</scope>
    <source>
        <strain evidence="2">ChiBcec7-5410</strain>
    </source>
</reference>
<protein>
    <submittedName>
        <fullName evidence="2">DUF4080 domain-containing protein</fullName>
    </submittedName>
</protein>